<keyword evidence="3" id="KW-1185">Reference proteome</keyword>
<keyword evidence="1" id="KW-1133">Transmembrane helix</keyword>
<evidence type="ECO:0000256" key="1">
    <source>
        <dbReference type="SAM" id="Phobius"/>
    </source>
</evidence>
<protein>
    <submittedName>
        <fullName evidence="2">Uncharacterized protein</fullName>
    </submittedName>
</protein>
<evidence type="ECO:0000313" key="2">
    <source>
        <dbReference type="EMBL" id="RVW04228.1"/>
    </source>
</evidence>
<accession>A0A438B012</accession>
<dbReference type="EMBL" id="RKLO01000002">
    <property type="protein sequence ID" value="RVW04228.1"/>
    <property type="molecule type" value="Genomic_DNA"/>
</dbReference>
<dbReference type="AlphaFoldDB" id="A0A438B012"/>
<name>A0A438B012_9NOCA</name>
<gene>
    <name evidence="2" type="ORF">EGT50_07155</name>
</gene>
<keyword evidence="1" id="KW-0472">Membrane</keyword>
<proteinExistence type="predicted"/>
<keyword evidence="1" id="KW-0812">Transmembrane</keyword>
<organism evidence="2 3">
    <name type="scientific">Rhodococcus xishaensis</name>
    <dbReference type="NCBI Taxonomy" id="2487364"/>
    <lineage>
        <taxon>Bacteria</taxon>
        <taxon>Bacillati</taxon>
        <taxon>Actinomycetota</taxon>
        <taxon>Actinomycetes</taxon>
        <taxon>Mycobacteriales</taxon>
        <taxon>Nocardiaceae</taxon>
        <taxon>Rhodococcus</taxon>
    </lineage>
</organism>
<feature type="transmembrane region" description="Helical" evidence="1">
    <location>
        <begin position="118"/>
        <end position="147"/>
    </location>
</feature>
<reference evidence="2 3" key="1">
    <citation type="submission" date="2018-11" db="EMBL/GenBank/DDBJ databases">
        <title>Rhodococcus spongicola sp. nov. and Rhodococcus xishaensis sp. nov. from marine sponges.</title>
        <authorList>
            <person name="Li L."/>
            <person name="Lin H.W."/>
        </authorList>
    </citation>
    <scope>NUCLEOTIDE SEQUENCE [LARGE SCALE GENOMIC DNA]</scope>
    <source>
        <strain evidence="2 3">LHW51113</strain>
    </source>
</reference>
<sequence>MGFESVSTRLGWTDDLFHVDGRRVVGLGTITRSPVDEQHLRGIHETVYLGRTNDRWVHFSYGGYTHEARSFANRMGIALFEFDGNGRIKALSGLARSFYRRKPTERWKVRAAREVVKFVALSVFVGVMIWFPVVFWTLLALTALLAAGKVYSLVVPTRKTPDHA</sequence>
<comment type="caution">
    <text evidence="2">The sequence shown here is derived from an EMBL/GenBank/DDBJ whole genome shotgun (WGS) entry which is preliminary data.</text>
</comment>
<dbReference type="Proteomes" id="UP000283479">
    <property type="component" value="Unassembled WGS sequence"/>
</dbReference>
<evidence type="ECO:0000313" key="3">
    <source>
        <dbReference type="Proteomes" id="UP000283479"/>
    </source>
</evidence>